<protein>
    <submittedName>
        <fullName evidence="1 3">Uncharacterized protein</fullName>
    </submittedName>
</protein>
<evidence type="ECO:0000313" key="2">
    <source>
        <dbReference type="Proteomes" id="UP000271087"/>
    </source>
</evidence>
<dbReference type="WBParaSite" id="nOo.2.0.1.t03377-RA">
    <property type="protein sequence ID" value="nOo.2.0.1.t03377-RA"/>
    <property type="gene ID" value="nOo.2.0.1.g03377"/>
</dbReference>
<evidence type="ECO:0000313" key="1">
    <source>
        <dbReference type="EMBL" id="VDK68937.1"/>
    </source>
</evidence>
<organism evidence="3">
    <name type="scientific">Onchocerca ochengi</name>
    <name type="common">Filarial nematode worm</name>
    <dbReference type="NCBI Taxonomy" id="42157"/>
    <lineage>
        <taxon>Eukaryota</taxon>
        <taxon>Metazoa</taxon>
        <taxon>Ecdysozoa</taxon>
        <taxon>Nematoda</taxon>
        <taxon>Chromadorea</taxon>
        <taxon>Rhabditida</taxon>
        <taxon>Spirurina</taxon>
        <taxon>Spiruromorpha</taxon>
        <taxon>Filarioidea</taxon>
        <taxon>Onchocercidae</taxon>
        <taxon>Onchocerca</taxon>
    </lineage>
</organism>
<dbReference type="Proteomes" id="UP000271087">
    <property type="component" value="Unassembled WGS sequence"/>
</dbReference>
<gene>
    <name evidence="1" type="ORF">NOO_LOCUS3377</name>
</gene>
<sequence>MIRQNFFRNISKAQNIDSIFKEAILSFYFIVNSNDVRNCRLRFILLAAPKMNFNCVITENDKGYRSDELL</sequence>
<keyword evidence="2" id="KW-1185">Reference proteome</keyword>
<evidence type="ECO:0000313" key="3">
    <source>
        <dbReference type="WBParaSite" id="nOo.2.0.1.t03377-RA"/>
    </source>
</evidence>
<accession>A0A182E5U4</accession>
<dbReference type="AlphaFoldDB" id="A0A182E5U4"/>
<reference evidence="3" key="1">
    <citation type="submission" date="2016-06" db="UniProtKB">
        <authorList>
            <consortium name="WormBaseParasite"/>
        </authorList>
    </citation>
    <scope>IDENTIFICATION</scope>
</reference>
<dbReference type="EMBL" id="UYRW01000637">
    <property type="protein sequence ID" value="VDK68937.1"/>
    <property type="molecule type" value="Genomic_DNA"/>
</dbReference>
<name>A0A182E5U4_ONCOC</name>
<proteinExistence type="predicted"/>
<reference evidence="1 2" key="2">
    <citation type="submission" date="2018-08" db="EMBL/GenBank/DDBJ databases">
        <authorList>
            <person name="Laetsch R D."/>
            <person name="Stevens L."/>
            <person name="Kumar S."/>
            <person name="Blaxter L. M."/>
        </authorList>
    </citation>
    <scope>NUCLEOTIDE SEQUENCE [LARGE SCALE GENOMIC DNA]</scope>
</reference>